<evidence type="ECO:0008006" key="10">
    <source>
        <dbReference type="Google" id="ProtNLM"/>
    </source>
</evidence>
<dbReference type="Pfam" id="PF04116">
    <property type="entry name" value="FA_hydroxylase"/>
    <property type="match status" value="1"/>
</dbReference>
<dbReference type="InterPro" id="IPR049326">
    <property type="entry name" value="Rhodopsin_dom_fungi"/>
</dbReference>
<dbReference type="GO" id="GO:0016491">
    <property type="term" value="F:oxidoreductase activity"/>
    <property type="evidence" value="ECO:0007669"/>
    <property type="project" value="InterPro"/>
</dbReference>
<feature type="domain" description="Rhodopsin" evidence="7">
    <location>
        <begin position="89"/>
        <end position="283"/>
    </location>
</feature>
<keyword evidence="4 5" id="KW-0472">Membrane</keyword>
<dbReference type="Pfam" id="PF20684">
    <property type="entry name" value="Fung_rhodopsin"/>
    <property type="match status" value="1"/>
</dbReference>
<dbReference type="PANTHER" id="PTHR11863">
    <property type="entry name" value="STEROL DESATURASE"/>
    <property type="match status" value="1"/>
</dbReference>
<dbReference type="GeneID" id="67014145"/>
<name>A0A8J2HYS7_9PLEO</name>
<dbReference type="EMBL" id="CAJRGZ010000015">
    <property type="protein sequence ID" value="CAG5150474.1"/>
    <property type="molecule type" value="Genomic_DNA"/>
</dbReference>
<protein>
    <recommendedName>
        <fullName evidence="10">Methylsterol monooxygenase</fullName>
    </recommendedName>
</protein>
<dbReference type="RefSeq" id="XP_043166215.1">
    <property type="nucleotide sequence ID" value="XM_043310280.1"/>
</dbReference>
<dbReference type="AlphaFoldDB" id="A0A8J2HYS7"/>
<evidence type="ECO:0000259" key="6">
    <source>
        <dbReference type="Pfam" id="PF04116"/>
    </source>
</evidence>
<proteinExistence type="predicted"/>
<dbReference type="GO" id="GO:0016020">
    <property type="term" value="C:membrane"/>
    <property type="evidence" value="ECO:0007669"/>
    <property type="project" value="UniProtKB-SubCell"/>
</dbReference>
<keyword evidence="2 5" id="KW-0812">Transmembrane</keyword>
<evidence type="ECO:0000256" key="1">
    <source>
        <dbReference type="ARBA" id="ARBA00004370"/>
    </source>
</evidence>
<keyword evidence="3 5" id="KW-1133">Transmembrane helix</keyword>
<organism evidence="8 9">
    <name type="scientific">Alternaria atra</name>
    <dbReference type="NCBI Taxonomy" id="119953"/>
    <lineage>
        <taxon>Eukaryota</taxon>
        <taxon>Fungi</taxon>
        <taxon>Dikarya</taxon>
        <taxon>Ascomycota</taxon>
        <taxon>Pezizomycotina</taxon>
        <taxon>Dothideomycetes</taxon>
        <taxon>Pleosporomycetidae</taxon>
        <taxon>Pleosporales</taxon>
        <taxon>Pleosporineae</taxon>
        <taxon>Pleosporaceae</taxon>
        <taxon>Alternaria</taxon>
        <taxon>Alternaria sect. Ulocladioides</taxon>
    </lineage>
</organism>
<dbReference type="GO" id="GO:0008610">
    <property type="term" value="P:lipid biosynthetic process"/>
    <property type="evidence" value="ECO:0007669"/>
    <property type="project" value="InterPro"/>
</dbReference>
<gene>
    <name evidence="8" type="ORF">ALTATR162_LOCUS2674</name>
</gene>
<comment type="caution">
    <text evidence="8">The sequence shown here is derived from an EMBL/GenBank/DDBJ whole genome shotgun (WGS) entry which is preliminary data.</text>
</comment>
<dbReference type="GO" id="GO:0005506">
    <property type="term" value="F:iron ion binding"/>
    <property type="evidence" value="ECO:0007669"/>
    <property type="project" value="InterPro"/>
</dbReference>
<feature type="transmembrane region" description="Helical" evidence="5">
    <location>
        <begin position="187"/>
        <end position="208"/>
    </location>
</feature>
<evidence type="ECO:0000313" key="8">
    <source>
        <dbReference type="EMBL" id="CAG5150474.1"/>
    </source>
</evidence>
<feature type="transmembrane region" description="Helical" evidence="5">
    <location>
        <begin position="94"/>
        <end position="115"/>
    </location>
</feature>
<evidence type="ECO:0000256" key="3">
    <source>
        <dbReference type="ARBA" id="ARBA00022989"/>
    </source>
</evidence>
<feature type="transmembrane region" description="Helical" evidence="5">
    <location>
        <begin position="220"/>
        <end position="244"/>
    </location>
</feature>
<feature type="transmembrane region" description="Helical" evidence="5">
    <location>
        <begin position="127"/>
        <end position="155"/>
    </location>
</feature>
<feature type="domain" description="Fatty acid hydroxylase" evidence="6">
    <location>
        <begin position="743"/>
        <end position="880"/>
    </location>
</feature>
<accession>A0A8J2HYS7</accession>
<evidence type="ECO:0000259" key="7">
    <source>
        <dbReference type="Pfam" id="PF20684"/>
    </source>
</evidence>
<evidence type="ECO:0000256" key="2">
    <source>
        <dbReference type="ARBA" id="ARBA00022692"/>
    </source>
</evidence>
<reference evidence="8" key="1">
    <citation type="submission" date="2021-05" db="EMBL/GenBank/DDBJ databases">
        <authorList>
            <person name="Stam R."/>
        </authorList>
    </citation>
    <scope>NUCLEOTIDE SEQUENCE</scope>
    <source>
        <strain evidence="8">CS162</strain>
    </source>
</reference>
<dbReference type="InterPro" id="IPR050307">
    <property type="entry name" value="Sterol_Desaturase_Related"/>
</dbReference>
<dbReference type="InterPro" id="IPR006694">
    <property type="entry name" value="Fatty_acid_hydroxylase"/>
</dbReference>
<evidence type="ECO:0000256" key="4">
    <source>
        <dbReference type="ARBA" id="ARBA00023136"/>
    </source>
</evidence>
<dbReference type="OrthoDB" id="1658724at2759"/>
<dbReference type="Proteomes" id="UP000676310">
    <property type="component" value="Unassembled WGS sequence"/>
</dbReference>
<sequence length="904" mass="104336">MEEATFISRAHVESCAQVRRPQHVKLTRIRSITTSHEVCMDTSFNLRVMNMARLITDATRRNRVQRRLSIYASTGWDDWEPWKSVITGSMLSIWLYRINFVLDLCLIKTSILLFYDHIAASNKRFQYVIRVLLAIIVLGGISQIIASIFMCYPITDAFAWHIWYRGNILHIFDAKCYDPNPFWLFNAVYNLITDVIIWTLPILFFLNLPTMPLRRRLELVAIFSVGIMAVIASAFRLHTTILWLSDYVQQALSTADLLLWSQVEQNTGIIAASVPFLRPLFRKALGKARSREQPSPGPALPLVGDDTSEFNPGMFRTPIIPSPSPTFSRCSREFRPPRSNLEPIEPIKKRWSVGEENGVSAPMDFRKVKIAPAQRSFWIEHAPNLLKEIFDAFMTIDRLEEIHFGAEYHPTGPVLGSRHFVKDMGFNYASTFLAHEYFRKCVGNSEIGTYILLEYVPLLHHVLSNTGFDKRIVHLNMRNLPHTWGWSVPKVWAYLDHTSILKLNIFDIHHTPPPESTMTPSTMSLDPQLRELIPATTMSISHLRLVGGQSAYICADDTETLSLLANTEFPGLRRVELIDYAITSEQLIAFLQRLGPTVLFVNNATSILTPMAQDTYWGSFEEISKYNVQLNYLERMWMTWYAWMGNDVLATGIMSFVIHETLYFGRSLPWIIIDCIPYFNRYKLQNQKIPTAWEQTQCAFLVLLSHFTVELPQIWLFHPMCQYFGLETSVPFPSIYKIAYQIAIFFVLEDAWHYWTHRAMHASSFLYKNIHKIHHQYSAPFGLAAEYASPIEVMILGFGTVGVPIVFCALTKDLHILTVYIWILFRVFQAVDAHSGYEFPWSLHHFLPFWAGAEHHDVHHEKFIGNYASSFRWWDFVLDTEAGAEASKRRRERKLAAAKLKKAN</sequence>
<comment type="subcellular location">
    <subcellularLocation>
        <location evidence="1">Membrane</location>
    </subcellularLocation>
</comment>
<evidence type="ECO:0000256" key="5">
    <source>
        <dbReference type="SAM" id="Phobius"/>
    </source>
</evidence>
<keyword evidence="9" id="KW-1185">Reference proteome</keyword>
<evidence type="ECO:0000313" key="9">
    <source>
        <dbReference type="Proteomes" id="UP000676310"/>
    </source>
</evidence>